<protein>
    <submittedName>
        <fullName evidence="3">Uncharacterized protein</fullName>
    </submittedName>
</protein>
<dbReference type="AlphaFoldDB" id="A7SIQ2"/>
<keyword evidence="4" id="KW-1185">Reference proteome</keyword>
<feature type="region of interest" description="Disordered" evidence="1">
    <location>
        <begin position="20"/>
        <end position="86"/>
    </location>
</feature>
<evidence type="ECO:0000256" key="1">
    <source>
        <dbReference type="SAM" id="MobiDB-lite"/>
    </source>
</evidence>
<reference evidence="3 4" key="1">
    <citation type="journal article" date="2007" name="Science">
        <title>Sea anemone genome reveals ancestral eumetazoan gene repertoire and genomic organization.</title>
        <authorList>
            <person name="Putnam N.H."/>
            <person name="Srivastava M."/>
            <person name="Hellsten U."/>
            <person name="Dirks B."/>
            <person name="Chapman J."/>
            <person name="Salamov A."/>
            <person name="Terry A."/>
            <person name="Shapiro H."/>
            <person name="Lindquist E."/>
            <person name="Kapitonov V.V."/>
            <person name="Jurka J."/>
            <person name="Genikhovich G."/>
            <person name="Grigoriev I.V."/>
            <person name="Lucas S.M."/>
            <person name="Steele R.E."/>
            <person name="Finnerty J.R."/>
            <person name="Technau U."/>
            <person name="Martindale M.Q."/>
            <person name="Rokhsar D.S."/>
        </authorList>
    </citation>
    <scope>NUCLEOTIDE SEQUENCE [LARGE SCALE GENOMIC DNA]</scope>
    <source>
        <strain evidence="4">CH2 X CH6</strain>
    </source>
</reference>
<feature type="compositionally biased region" description="Basic and acidic residues" evidence="1">
    <location>
        <begin position="71"/>
        <end position="86"/>
    </location>
</feature>
<feature type="compositionally biased region" description="Acidic residues" evidence="1">
    <location>
        <begin position="51"/>
        <end position="69"/>
    </location>
</feature>
<organism evidence="3 4">
    <name type="scientific">Nematostella vectensis</name>
    <name type="common">Starlet sea anemone</name>
    <dbReference type="NCBI Taxonomy" id="45351"/>
    <lineage>
        <taxon>Eukaryota</taxon>
        <taxon>Metazoa</taxon>
        <taxon>Cnidaria</taxon>
        <taxon>Anthozoa</taxon>
        <taxon>Hexacorallia</taxon>
        <taxon>Actiniaria</taxon>
        <taxon>Edwardsiidae</taxon>
        <taxon>Nematostella</taxon>
    </lineage>
</organism>
<feature type="signal peptide" evidence="2">
    <location>
        <begin position="1"/>
        <end position="22"/>
    </location>
</feature>
<proteinExistence type="predicted"/>
<evidence type="ECO:0000256" key="2">
    <source>
        <dbReference type="SAM" id="SignalP"/>
    </source>
</evidence>
<dbReference type="HOGENOM" id="CLU_1680020_0_0_1"/>
<gene>
    <name evidence="3" type="ORF">NEMVEDRAFT_v1g245523</name>
</gene>
<name>A7SIQ2_NEMVE</name>
<feature type="chain" id="PRO_5002715286" evidence="2">
    <location>
        <begin position="23"/>
        <end position="157"/>
    </location>
</feature>
<evidence type="ECO:0000313" key="4">
    <source>
        <dbReference type="Proteomes" id="UP000001593"/>
    </source>
</evidence>
<dbReference type="OMA" id="PNENMKD"/>
<dbReference type="InParanoid" id="A7SIQ2"/>
<evidence type="ECO:0000313" key="3">
    <source>
        <dbReference type="EMBL" id="EDO36428.1"/>
    </source>
</evidence>
<accession>A7SIQ2</accession>
<dbReference type="PhylomeDB" id="A7SIQ2"/>
<keyword evidence="2" id="KW-0732">Signal</keyword>
<dbReference type="Proteomes" id="UP000001593">
    <property type="component" value="Unassembled WGS sequence"/>
</dbReference>
<dbReference type="EMBL" id="DS469670">
    <property type="protein sequence ID" value="EDO36428.1"/>
    <property type="molecule type" value="Genomic_DNA"/>
</dbReference>
<sequence length="157" mass="18710">MPHKLMLFYLLGFVALARQAPATEEEPSPVARDEIQGRSTENQLQEVVPEEKEDEVEDGEFEGSSEADPNENMKDNDDKEGEIDKDPEKRGQICYKKCRRVQRCSGWWRKNRKCRTVMKCRRPCYCRVRTTWFFYGCRGRRCTSIPLYKWRRCRRFG</sequence>